<keyword evidence="3" id="KW-0010">Activator</keyword>
<dbReference type="PROSITE" id="PS50937">
    <property type="entry name" value="HTH_MERR_2"/>
    <property type="match status" value="1"/>
</dbReference>
<dbReference type="SUPFAM" id="SSF46955">
    <property type="entry name" value="Putative DNA-binding domain"/>
    <property type="match status" value="1"/>
</dbReference>
<dbReference type="PANTHER" id="PTHR30204:SF90">
    <property type="entry name" value="HTH-TYPE TRANSCRIPTIONAL ACTIVATOR MTA"/>
    <property type="match status" value="1"/>
</dbReference>
<dbReference type="EMBL" id="JAMZFV010000006">
    <property type="protein sequence ID" value="MCP1109797.1"/>
    <property type="molecule type" value="Genomic_DNA"/>
</dbReference>
<dbReference type="SUPFAM" id="SSF89082">
    <property type="entry name" value="Antibiotic binding domain of TipA-like multidrug resistance regulators"/>
    <property type="match status" value="1"/>
</dbReference>
<evidence type="ECO:0000313" key="6">
    <source>
        <dbReference type="EMBL" id="MCP1109797.1"/>
    </source>
</evidence>
<dbReference type="PRINTS" id="PR00040">
    <property type="entry name" value="HTHMERR"/>
</dbReference>
<sequence>MMITIQKLAAMAGVSTRTLRYYDQTKLLTPAAINEAGYRLYSQQEIDRLWQILFYKERGLSLGTIKDILDDPDYDARAALTSHLKTLKEERSHLDLLIDTVEKTISERKGNLKMKNEERFEVFKQQLVDENEEKYGEEIREKYGDEKIDKANQKMLKMTEAEYKQFQELGEKILTSLEQAVQDGASPEDEVGKEIAHLHTQWLKMTWPASAYTKEAHQGLGEMYVADERFQAFYDKNVEGCAAFLRDSLKSWL</sequence>
<evidence type="ECO:0000259" key="5">
    <source>
        <dbReference type="PROSITE" id="PS50937"/>
    </source>
</evidence>
<dbReference type="CDD" id="cd01106">
    <property type="entry name" value="HTH_TipAL-Mta"/>
    <property type="match status" value="1"/>
</dbReference>
<name>A0ABT1EJ48_9FIRM</name>
<dbReference type="PANTHER" id="PTHR30204">
    <property type="entry name" value="REDOX-CYCLING DRUG-SENSING TRANSCRIPTIONAL ACTIVATOR SOXR"/>
    <property type="match status" value="1"/>
</dbReference>
<dbReference type="Gene3D" id="1.10.490.50">
    <property type="entry name" value="Antibiotic binding domain of TipA-like multidrug resistance regulators"/>
    <property type="match status" value="1"/>
</dbReference>
<evidence type="ECO:0000256" key="2">
    <source>
        <dbReference type="ARBA" id="ARBA00023125"/>
    </source>
</evidence>
<proteinExistence type="predicted"/>
<dbReference type="InterPro" id="IPR009061">
    <property type="entry name" value="DNA-bd_dom_put_sf"/>
</dbReference>
<keyword evidence="4" id="KW-0804">Transcription</keyword>
<reference evidence="6 7" key="1">
    <citation type="journal article" date="2022" name="Genome Biol. Evol.">
        <title>Host diet, physiology and behaviors set the stage for Lachnospiraceae cladogenesis.</title>
        <authorList>
            <person name="Vera-Ponce De Leon A."/>
            <person name="Schneider M."/>
            <person name="Jahnes B.C."/>
            <person name="Sadowski V."/>
            <person name="Camuy-Velez L.A."/>
            <person name="Duan J."/>
            <person name="Sabree Z.L."/>
        </authorList>
    </citation>
    <scope>NUCLEOTIDE SEQUENCE [LARGE SCALE GENOMIC DNA]</scope>
    <source>
        <strain evidence="6 7">PAL227</strain>
    </source>
</reference>
<dbReference type="InterPro" id="IPR036244">
    <property type="entry name" value="TipA-like_antibiotic-bd"/>
</dbReference>
<dbReference type="Gene3D" id="1.10.1660.10">
    <property type="match status" value="1"/>
</dbReference>
<keyword evidence="7" id="KW-1185">Reference proteome</keyword>
<dbReference type="SMART" id="SM00422">
    <property type="entry name" value="HTH_MERR"/>
    <property type="match status" value="1"/>
</dbReference>
<comment type="caution">
    <text evidence="6">The sequence shown here is derived from an EMBL/GenBank/DDBJ whole genome shotgun (WGS) entry which is preliminary data.</text>
</comment>
<evidence type="ECO:0000313" key="7">
    <source>
        <dbReference type="Proteomes" id="UP001523565"/>
    </source>
</evidence>
<dbReference type="InterPro" id="IPR012925">
    <property type="entry name" value="TipAS_dom"/>
</dbReference>
<keyword evidence="2" id="KW-0238">DNA-binding</keyword>
<evidence type="ECO:0000256" key="1">
    <source>
        <dbReference type="ARBA" id="ARBA00023015"/>
    </source>
</evidence>
<feature type="domain" description="HTH merR-type" evidence="5">
    <location>
        <begin position="2"/>
        <end position="71"/>
    </location>
</feature>
<protein>
    <submittedName>
        <fullName evidence="6">MerR family transcriptional regulator</fullName>
    </submittedName>
</protein>
<gene>
    <name evidence="6" type="ORF">NK118_05960</name>
</gene>
<dbReference type="Pfam" id="PF07739">
    <property type="entry name" value="TipAS"/>
    <property type="match status" value="1"/>
</dbReference>
<evidence type="ECO:0000256" key="4">
    <source>
        <dbReference type="ARBA" id="ARBA00023163"/>
    </source>
</evidence>
<accession>A0ABT1EJ48</accession>
<evidence type="ECO:0000256" key="3">
    <source>
        <dbReference type="ARBA" id="ARBA00023159"/>
    </source>
</evidence>
<organism evidence="6 7">
    <name type="scientific">Ohessyouella blattaphilus</name>
    <dbReference type="NCBI Taxonomy" id="2949333"/>
    <lineage>
        <taxon>Bacteria</taxon>
        <taxon>Bacillati</taxon>
        <taxon>Bacillota</taxon>
        <taxon>Clostridia</taxon>
        <taxon>Lachnospirales</taxon>
        <taxon>Lachnospiraceae</taxon>
        <taxon>Ohessyouella</taxon>
    </lineage>
</organism>
<dbReference type="RefSeq" id="WP_262068678.1">
    <property type="nucleotide sequence ID" value="NZ_JAMXOC010000006.1"/>
</dbReference>
<dbReference type="Proteomes" id="UP001523565">
    <property type="component" value="Unassembled WGS sequence"/>
</dbReference>
<keyword evidence="1" id="KW-0805">Transcription regulation</keyword>
<dbReference type="InterPro" id="IPR047057">
    <property type="entry name" value="MerR_fam"/>
</dbReference>
<dbReference type="InterPro" id="IPR000551">
    <property type="entry name" value="MerR-type_HTH_dom"/>
</dbReference>
<dbReference type="Pfam" id="PF13411">
    <property type="entry name" value="MerR_1"/>
    <property type="match status" value="1"/>
</dbReference>